<feature type="region of interest" description="Disordered" evidence="1">
    <location>
        <begin position="401"/>
        <end position="423"/>
    </location>
</feature>
<protein>
    <recommendedName>
        <fullName evidence="4">SET domain-containing protein</fullName>
    </recommendedName>
</protein>
<evidence type="ECO:0008006" key="4">
    <source>
        <dbReference type="Google" id="ProtNLM"/>
    </source>
</evidence>
<evidence type="ECO:0000313" key="2">
    <source>
        <dbReference type="EMBL" id="KAG7358399.1"/>
    </source>
</evidence>
<feature type="compositionally biased region" description="Low complexity" evidence="1">
    <location>
        <begin position="39"/>
        <end position="52"/>
    </location>
</feature>
<organism evidence="2 3">
    <name type="scientific">Nitzschia inconspicua</name>
    <dbReference type="NCBI Taxonomy" id="303405"/>
    <lineage>
        <taxon>Eukaryota</taxon>
        <taxon>Sar</taxon>
        <taxon>Stramenopiles</taxon>
        <taxon>Ochrophyta</taxon>
        <taxon>Bacillariophyta</taxon>
        <taxon>Bacillariophyceae</taxon>
        <taxon>Bacillariophycidae</taxon>
        <taxon>Bacillariales</taxon>
        <taxon>Bacillariaceae</taxon>
        <taxon>Nitzschia</taxon>
    </lineage>
</organism>
<dbReference type="OrthoDB" id="56427at2759"/>
<accession>A0A9K3L9Q6</accession>
<comment type="caution">
    <text evidence="2">The sequence shown here is derived from an EMBL/GenBank/DDBJ whole genome shotgun (WGS) entry which is preliminary data.</text>
</comment>
<reference evidence="2" key="2">
    <citation type="submission" date="2021-04" db="EMBL/GenBank/DDBJ databases">
        <authorList>
            <person name="Podell S."/>
        </authorList>
    </citation>
    <scope>NUCLEOTIDE SEQUENCE</scope>
    <source>
        <strain evidence="2">Hildebrandi</strain>
    </source>
</reference>
<keyword evidence="3" id="KW-1185">Reference proteome</keyword>
<feature type="compositionally biased region" description="Acidic residues" evidence="1">
    <location>
        <begin position="410"/>
        <end position="419"/>
    </location>
</feature>
<evidence type="ECO:0000313" key="3">
    <source>
        <dbReference type="Proteomes" id="UP000693970"/>
    </source>
</evidence>
<evidence type="ECO:0000256" key="1">
    <source>
        <dbReference type="SAM" id="MobiDB-lite"/>
    </source>
</evidence>
<feature type="region of interest" description="Disordered" evidence="1">
    <location>
        <begin position="353"/>
        <end position="374"/>
    </location>
</feature>
<name>A0A9K3L9Q6_9STRA</name>
<gene>
    <name evidence="2" type="ORF">IV203_014987</name>
</gene>
<feature type="region of interest" description="Disordered" evidence="1">
    <location>
        <begin position="1"/>
        <end position="62"/>
    </location>
</feature>
<feature type="compositionally biased region" description="Polar residues" evidence="1">
    <location>
        <begin position="14"/>
        <end position="24"/>
    </location>
</feature>
<feature type="compositionally biased region" description="Basic and acidic residues" evidence="1">
    <location>
        <begin position="1"/>
        <end position="10"/>
    </location>
</feature>
<sequence>MTSSKGDKAKVKANTDNVATPKSTQQQQQQETVKAPVDTANKTKNKPNGTTNKRPKKATHFGKANPVRDSILFLGFLTVMFAVSYLTKNVGIPNEDDGTPKLPSLSDIRQIKRVLEHTLQETQKSGFDPDTDCSVMLGPSSLTNAGWGLFSGKNFGVGDDILPSIHIMIYGRVQSIPVNEENKHPYALLIQPHNILHNAKWELDIANNSSGSTTGNILPKLVATKIIAPGDELFVAWDDHLYRYYPHMFPNLPTSSHFERADSIIQEAKEVFKVTGGSVRRARIPEITKGLKMVKRALFRYDGTVARLLPSTVDDLLLYQNKTSTSELITVKKMPLQSLISVSRCLTNLEWRRAEPKGGDSEEANATSSAEKDSSYRQILSKDYVEKGDLIIPVPILLHPMENGNTNESSDAEEEEEEEQAARVCRNSAISSNYDKGVMPRYLSPYCLSLKNTHGAALGIGLCPLIGIVKMTTNAHKANAKFQWSTKSDQHRKLLAELLHSSPPTEIIFSDAQIQSNMLAMSWDVVALRDINQNETVVVWTGDLDDDLISQVTGLASVDDESAEK</sequence>
<dbReference type="AlphaFoldDB" id="A0A9K3L9Q6"/>
<proteinExistence type="predicted"/>
<reference evidence="2" key="1">
    <citation type="journal article" date="2021" name="Sci. Rep.">
        <title>Diploid genomic architecture of Nitzschia inconspicua, an elite biomass production diatom.</title>
        <authorList>
            <person name="Oliver A."/>
            <person name="Podell S."/>
            <person name="Pinowska A."/>
            <person name="Traller J.C."/>
            <person name="Smith S.R."/>
            <person name="McClure R."/>
            <person name="Beliaev A."/>
            <person name="Bohutskyi P."/>
            <person name="Hill E.A."/>
            <person name="Rabines A."/>
            <person name="Zheng H."/>
            <person name="Allen L.Z."/>
            <person name="Kuo A."/>
            <person name="Grigoriev I.V."/>
            <person name="Allen A.E."/>
            <person name="Hazlebeck D."/>
            <person name="Allen E.E."/>
        </authorList>
    </citation>
    <scope>NUCLEOTIDE SEQUENCE</scope>
    <source>
        <strain evidence="2">Hildebrandi</strain>
    </source>
</reference>
<dbReference type="EMBL" id="JAGRRH010000014">
    <property type="protein sequence ID" value="KAG7358399.1"/>
    <property type="molecule type" value="Genomic_DNA"/>
</dbReference>
<dbReference type="Proteomes" id="UP000693970">
    <property type="component" value="Unassembled WGS sequence"/>
</dbReference>